<evidence type="ECO:0000256" key="3">
    <source>
        <dbReference type="ARBA" id="ARBA00022670"/>
    </source>
</evidence>
<evidence type="ECO:0000256" key="6">
    <source>
        <dbReference type="ARBA" id="ARBA00022833"/>
    </source>
</evidence>
<dbReference type="EMBL" id="JBHUEL010000008">
    <property type="protein sequence ID" value="MFD1766975.1"/>
    <property type="molecule type" value="Genomic_DNA"/>
</dbReference>
<feature type="chain" id="PRO_5047541519" evidence="9">
    <location>
        <begin position="25"/>
        <end position="956"/>
    </location>
</feature>
<proteinExistence type="inferred from homology"/>
<evidence type="ECO:0000313" key="13">
    <source>
        <dbReference type="Proteomes" id="UP001597215"/>
    </source>
</evidence>
<evidence type="ECO:0000256" key="4">
    <source>
        <dbReference type="ARBA" id="ARBA00022723"/>
    </source>
</evidence>
<keyword evidence="13" id="KW-1185">Reference proteome</keyword>
<dbReference type="PROSITE" id="PS00143">
    <property type="entry name" value="INSULINASE"/>
    <property type="match status" value="1"/>
</dbReference>
<feature type="domain" description="Peptidase M16 C-terminal" evidence="11">
    <location>
        <begin position="703"/>
        <end position="878"/>
    </location>
</feature>
<evidence type="ECO:0000256" key="7">
    <source>
        <dbReference type="ARBA" id="ARBA00023049"/>
    </source>
</evidence>
<comment type="cofactor">
    <cofactor evidence="1">
        <name>Zn(2+)</name>
        <dbReference type="ChEBI" id="CHEBI:29105"/>
    </cofactor>
</comment>
<reference evidence="13" key="1">
    <citation type="journal article" date="2019" name="Int. J. Syst. Evol. Microbiol.">
        <title>The Global Catalogue of Microorganisms (GCM) 10K type strain sequencing project: providing services to taxonomists for standard genome sequencing and annotation.</title>
        <authorList>
            <consortium name="The Broad Institute Genomics Platform"/>
            <consortium name="The Broad Institute Genome Sequencing Center for Infectious Disease"/>
            <person name="Wu L."/>
            <person name="Ma J."/>
        </authorList>
    </citation>
    <scope>NUCLEOTIDE SEQUENCE [LARGE SCALE GENOMIC DNA]</scope>
    <source>
        <strain evidence="13">CGMCC 1.12449</strain>
    </source>
</reference>
<evidence type="ECO:0000259" key="10">
    <source>
        <dbReference type="Pfam" id="PF00675"/>
    </source>
</evidence>
<dbReference type="Pfam" id="PF00675">
    <property type="entry name" value="Peptidase_M16"/>
    <property type="match status" value="1"/>
</dbReference>
<accession>A0ABW4MF54</accession>
<feature type="domain" description="Peptidase M16 C-terminal" evidence="11">
    <location>
        <begin position="224"/>
        <end position="401"/>
    </location>
</feature>
<organism evidence="12 13">
    <name type="scientific">Sphingorhabdus buctiana</name>
    <dbReference type="NCBI Taxonomy" id="1508805"/>
    <lineage>
        <taxon>Bacteria</taxon>
        <taxon>Pseudomonadati</taxon>
        <taxon>Pseudomonadota</taxon>
        <taxon>Alphaproteobacteria</taxon>
        <taxon>Sphingomonadales</taxon>
        <taxon>Sphingomonadaceae</taxon>
        <taxon>Sphingorhabdus</taxon>
    </lineage>
</organism>
<keyword evidence="3" id="KW-0645">Protease</keyword>
<keyword evidence="9" id="KW-0732">Signal</keyword>
<dbReference type="InterPro" id="IPR011765">
    <property type="entry name" value="Pept_M16_N"/>
</dbReference>
<dbReference type="Pfam" id="PF05193">
    <property type="entry name" value="Peptidase_M16_C"/>
    <property type="match status" value="2"/>
</dbReference>
<evidence type="ECO:0000256" key="9">
    <source>
        <dbReference type="SAM" id="SignalP"/>
    </source>
</evidence>
<sequence>MKLYHSLRLATALALLIPAQTAFAETPQATVTKAAQTPWLYENSDVPVDTSWTFGVLDNGVRYAVKRNVVPAGQVSIRVRVDAGSLHEEENELGFAHLMEHLAFRGSEHVPDGEAKRIWQRFGVTFGSDSNAQTTPTQTVYKLDLPNSSPATLDESLKLLSGMVRAPNISESALNAERAIVQAELRESAGAGMDLGEAMRQHAFQGQRLANRSTIGSIASLDSATAAGLREFHRRWYRPEKLVVSIAGDADPAELEKLVQKHFGGWKGKGAAVPDPDFGRPNPGGSIAKTVVAPTLPPNVAIIYARPWEKVDDTIAYNEQLLVDALAQQIVNRRLVAQARAGSTFSLAEVGQEDISRSADTTTVIITPIGDNWQQAVADVRAIIEDAVSTPPSQADIDREVTLFGNALRTMRDSYPFEAAAKQADDIVKAVDIRETIAAPDTVVGVFENMRGKFTPERLFAATKALFSADAVRILRTSPVDDGADADVRLAKALTDPVSAASSVRLAGNAITFDDLPKLGAPSQIVARNRLQRLEMESVELSNGVRALLFPNKAESGQVRVLVRFGRGYQALDPSKAGLMWSGPGVISESGVGKFSRTQIDQLLNGRRIELGFNVDNDAFEYSATTRPEDLADQLRMIATKMENPNWDVAPLEREKALAISTYRSFDMSATAVLQRELQYRLSGNDLRWKIPTPEEVSKLDGKSFRSFWEPLLASGPVEVLLFGDFETEQALEVLCSTVGAMKPRTAAAISAKAAQVVFPAANATPLRFIHKGPKDQMAAVIGWPTGAGLAQIAEARQLEVLAALFRDRLFEKFRSEQAASYSPDATATWPDEFTSGGFLMAYSQMQPKDTDRFFAFAKSVAADLAALPVSPDELQRSLEPILQYVERATTGNLFWMNELEGATYNAARYEALGRLYSDYSKVTPEQLQALARKYLVDAKAWTMVVEPDAEAVASR</sequence>
<evidence type="ECO:0000259" key="11">
    <source>
        <dbReference type="Pfam" id="PF05193"/>
    </source>
</evidence>
<comment type="similarity">
    <text evidence="2 8">Belongs to the peptidase M16 family.</text>
</comment>
<feature type="signal peptide" evidence="9">
    <location>
        <begin position="1"/>
        <end position="24"/>
    </location>
</feature>
<gene>
    <name evidence="12" type="ORF">ACFSAG_08975</name>
</gene>
<feature type="domain" description="Peptidase M16 N-terminal" evidence="10">
    <location>
        <begin position="71"/>
        <end position="211"/>
    </location>
</feature>
<evidence type="ECO:0000256" key="1">
    <source>
        <dbReference type="ARBA" id="ARBA00001947"/>
    </source>
</evidence>
<protein>
    <submittedName>
        <fullName evidence="12">M16 family metallopeptidase</fullName>
    </submittedName>
</protein>
<dbReference type="Gene3D" id="3.30.830.10">
    <property type="entry name" value="Metalloenzyme, LuxS/M16 peptidase-like"/>
    <property type="match status" value="3"/>
</dbReference>
<evidence type="ECO:0000256" key="2">
    <source>
        <dbReference type="ARBA" id="ARBA00007261"/>
    </source>
</evidence>
<comment type="caution">
    <text evidence="12">The sequence shown here is derived from an EMBL/GenBank/DDBJ whole genome shotgun (WGS) entry which is preliminary data.</text>
</comment>
<dbReference type="SUPFAM" id="SSF63411">
    <property type="entry name" value="LuxS/MPP-like metallohydrolase"/>
    <property type="match status" value="3"/>
</dbReference>
<name>A0ABW4MF54_9SPHN</name>
<evidence type="ECO:0000313" key="12">
    <source>
        <dbReference type="EMBL" id="MFD1766975.1"/>
    </source>
</evidence>
<evidence type="ECO:0000256" key="5">
    <source>
        <dbReference type="ARBA" id="ARBA00022801"/>
    </source>
</evidence>
<dbReference type="InterPro" id="IPR007863">
    <property type="entry name" value="Peptidase_M16_C"/>
</dbReference>
<keyword evidence="5" id="KW-0378">Hydrolase</keyword>
<dbReference type="PANTHER" id="PTHR43690">
    <property type="entry name" value="NARDILYSIN"/>
    <property type="match status" value="1"/>
</dbReference>
<dbReference type="InterPro" id="IPR011249">
    <property type="entry name" value="Metalloenz_LuxS/M16"/>
</dbReference>
<dbReference type="InterPro" id="IPR001431">
    <property type="entry name" value="Pept_M16_Zn_BS"/>
</dbReference>
<evidence type="ECO:0000256" key="8">
    <source>
        <dbReference type="RuleBase" id="RU004447"/>
    </source>
</evidence>
<keyword evidence="4" id="KW-0479">Metal-binding</keyword>
<keyword evidence="6" id="KW-0862">Zinc</keyword>
<dbReference type="InterPro" id="IPR050626">
    <property type="entry name" value="Peptidase_M16"/>
</dbReference>
<dbReference type="PANTHER" id="PTHR43690:SF17">
    <property type="entry name" value="PROTEIN YHJJ"/>
    <property type="match status" value="1"/>
</dbReference>
<dbReference type="RefSeq" id="WP_381513760.1">
    <property type="nucleotide sequence ID" value="NZ_JBHUEL010000008.1"/>
</dbReference>
<dbReference type="Proteomes" id="UP001597215">
    <property type="component" value="Unassembled WGS sequence"/>
</dbReference>
<keyword evidence="7" id="KW-0482">Metalloprotease</keyword>